<sequence length="77" mass="8521">YKRFHDLAEEFHDRYTFAIASRATDGSADELGEDAPSDVSELVAVGVESLLSGFGAQRLHVNINPGHHLEETLLIRE</sequence>
<accession>A0A0G4LFM7</accession>
<feature type="non-terminal residue" evidence="1">
    <location>
        <position position="77"/>
    </location>
</feature>
<dbReference type="AlphaFoldDB" id="A0A0G4LFM7"/>
<evidence type="ECO:0000313" key="2">
    <source>
        <dbReference type="Proteomes" id="UP000044602"/>
    </source>
</evidence>
<dbReference type="STRING" id="100787.A0A0G4LFM7"/>
<dbReference type="Proteomes" id="UP000044602">
    <property type="component" value="Unassembled WGS sequence"/>
</dbReference>
<feature type="non-terminal residue" evidence="1">
    <location>
        <position position="1"/>
    </location>
</feature>
<reference evidence="1 2" key="1">
    <citation type="submission" date="2015-05" db="EMBL/GenBank/DDBJ databases">
        <authorList>
            <person name="Wang D.B."/>
            <person name="Wang M."/>
        </authorList>
    </citation>
    <scope>NUCLEOTIDE SEQUENCE [LARGE SCALE GENOMIC DNA]</scope>
    <source>
        <strain evidence="1">VL1</strain>
    </source>
</reference>
<organism evidence="1 2">
    <name type="scientific">Verticillium longisporum</name>
    <name type="common">Verticillium dahliae var. longisporum</name>
    <dbReference type="NCBI Taxonomy" id="100787"/>
    <lineage>
        <taxon>Eukaryota</taxon>
        <taxon>Fungi</taxon>
        <taxon>Dikarya</taxon>
        <taxon>Ascomycota</taxon>
        <taxon>Pezizomycotina</taxon>
        <taxon>Sordariomycetes</taxon>
        <taxon>Hypocreomycetidae</taxon>
        <taxon>Glomerellales</taxon>
        <taxon>Plectosphaerellaceae</taxon>
        <taxon>Verticillium</taxon>
    </lineage>
</organism>
<name>A0A0G4LFM7_VERLO</name>
<dbReference type="EMBL" id="CVQH01011903">
    <property type="protein sequence ID" value="CRK20828.1"/>
    <property type="molecule type" value="Genomic_DNA"/>
</dbReference>
<gene>
    <name evidence="1" type="ORF">BN1708_017822</name>
</gene>
<keyword evidence="2" id="KW-1185">Reference proteome</keyword>
<proteinExistence type="predicted"/>
<evidence type="ECO:0000313" key="1">
    <source>
        <dbReference type="EMBL" id="CRK20828.1"/>
    </source>
</evidence>
<protein>
    <submittedName>
        <fullName evidence="1">Uncharacterized protein</fullName>
    </submittedName>
</protein>